<dbReference type="InParanoid" id="C1FDH4"/>
<dbReference type="OrthoDB" id="10260285at2759"/>
<proteinExistence type="inferred from homology"/>
<comment type="similarity">
    <text evidence="2">Belongs to the PAF1 family.</text>
</comment>
<keyword evidence="3" id="KW-0539">Nucleus</keyword>
<dbReference type="Proteomes" id="UP000002009">
    <property type="component" value="Chromosome 1"/>
</dbReference>
<dbReference type="PANTHER" id="PTHR23188:SF12">
    <property type="entry name" value="RNA POLYMERASE II-ASSOCIATED FACTOR 1 HOMOLOG"/>
    <property type="match status" value="1"/>
</dbReference>
<organism evidence="4 5">
    <name type="scientific">Micromonas commoda (strain RCC299 / NOUM17 / CCMP2709)</name>
    <name type="common">Picoplanktonic green alga</name>
    <dbReference type="NCBI Taxonomy" id="296587"/>
    <lineage>
        <taxon>Eukaryota</taxon>
        <taxon>Viridiplantae</taxon>
        <taxon>Chlorophyta</taxon>
        <taxon>Mamiellophyceae</taxon>
        <taxon>Mamiellales</taxon>
        <taxon>Mamiellaceae</taxon>
        <taxon>Micromonas</taxon>
    </lineage>
</organism>
<name>C1FDH4_MICCC</name>
<dbReference type="GO" id="GO:0003682">
    <property type="term" value="F:chromatin binding"/>
    <property type="evidence" value="ECO:0007669"/>
    <property type="project" value="TreeGrafter"/>
</dbReference>
<dbReference type="FunCoup" id="C1FDH4">
    <property type="interactions" value="1756"/>
</dbReference>
<evidence type="ECO:0000256" key="1">
    <source>
        <dbReference type="ARBA" id="ARBA00004123"/>
    </source>
</evidence>
<evidence type="ECO:0000313" key="5">
    <source>
        <dbReference type="Proteomes" id="UP000002009"/>
    </source>
</evidence>
<evidence type="ECO:0000256" key="2">
    <source>
        <dbReference type="ARBA" id="ARBA00007560"/>
    </source>
</evidence>
<dbReference type="OMA" id="FTHHISK"/>
<comment type="subcellular location">
    <subcellularLocation>
        <location evidence="1">Nucleus</location>
    </subcellularLocation>
</comment>
<sequence length="368" mass="41774">MTEDLGPENKWKRETAFLCTADFNNNLPPNPIRWKLMDFPTHRTCLALPGAEALHDELSQRNTLSADLGESVDPVLLKKLQVCSGRASLLSQDATLLNEYTNAHRAAARNDFNVSSARRPDLSKALWLMNTQYISSMTLPEHLGRSEKDWAKRKHSNVLDITRRNSHASQIEAIHESFKAAQNVPAHEKNADIHPAEVIEVLPDIDRQHGSYIHFTFDESPASDIEGKDILRNDCPLGQVENSLVKPYSIDGASSSPDKFIAFMTPSLPIVYFPKIQEGSHKYEWRNEYQYRMANDYGTKPDTVCLLFDPGMSCMRYVKLNSRMILSRRSKHAKGKAARRMQRPSSITVKRIPSDLPDSPRVHKINRL</sequence>
<gene>
    <name evidence="4" type="primary">ELF7R</name>
    <name evidence="4" type="ORF">MICPUN_55028</name>
</gene>
<dbReference type="GeneID" id="8250452"/>
<dbReference type="KEGG" id="mis:MICPUN_55028"/>
<dbReference type="GO" id="GO:0000993">
    <property type="term" value="F:RNA polymerase II complex binding"/>
    <property type="evidence" value="ECO:0007669"/>
    <property type="project" value="TreeGrafter"/>
</dbReference>
<dbReference type="eggNOG" id="KOG2478">
    <property type="taxonomic scope" value="Eukaryota"/>
</dbReference>
<protein>
    <submittedName>
        <fullName evidence="4">PAF1 complex protein</fullName>
    </submittedName>
</protein>
<dbReference type="AlphaFoldDB" id="C1FDH4"/>
<keyword evidence="5" id="KW-1185">Reference proteome</keyword>
<reference evidence="4 5" key="1">
    <citation type="journal article" date="2009" name="Science">
        <title>Green evolution and dynamic adaptations revealed by genomes of the marine picoeukaryotes Micromonas.</title>
        <authorList>
            <person name="Worden A.Z."/>
            <person name="Lee J.H."/>
            <person name="Mock T."/>
            <person name="Rouze P."/>
            <person name="Simmons M.P."/>
            <person name="Aerts A.L."/>
            <person name="Allen A.E."/>
            <person name="Cuvelier M.L."/>
            <person name="Derelle E."/>
            <person name="Everett M.V."/>
            <person name="Foulon E."/>
            <person name="Grimwood J."/>
            <person name="Gundlach H."/>
            <person name="Henrissat B."/>
            <person name="Napoli C."/>
            <person name="McDonald S.M."/>
            <person name="Parker M.S."/>
            <person name="Rombauts S."/>
            <person name="Salamov A."/>
            <person name="Von Dassow P."/>
            <person name="Badger J.H."/>
            <person name="Coutinho P.M."/>
            <person name="Demir E."/>
            <person name="Dubchak I."/>
            <person name="Gentemann C."/>
            <person name="Eikrem W."/>
            <person name="Gready J.E."/>
            <person name="John U."/>
            <person name="Lanier W."/>
            <person name="Lindquist E.A."/>
            <person name="Lucas S."/>
            <person name="Mayer K.F."/>
            <person name="Moreau H."/>
            <person name="Not F."/>
            <person name="Otillar R."/>
            <person name="Panaud O."/>
            <person name="Pangilinan J."/>
            <person name="Paulsen I."/>
            <person name="Piegu B."/>
            <person name="Poliakov A."/>
            <person name="Robbens S."/>
            <person name="Schmutz J."/>
            <person name="Toulza E."/>
            <person name="Wyss T."/>
            <person name="Zelensky A."/>
            <person name="Zhou K."/>
            <person name="Armbrust E.V."/>
            <person name="Bhattacharya D."/>
            <person name="Goodenough U.W."/>
            <person name="Van de Peer Y."/>
            <person name="Grigoriev I.V."/>
        </authorList>
    </citation>
    <scope>NUCLEOTIDE SEQUENCE [LARGE SCALE GENOMIC DNA]</scope>
    <source>
        <strain evidence="5">RCC299 / NOUM17</strain>
    </source>
</reference>
<dbReference type="STRING" id="296587.C1FDH4"/>
<evidence type="ECO:0000256" key="3">
    <source>
        <dbReference type="ARBA" id="ARBA00023242"/>
    </source>
</evidence>
<dbReference type="EMBL" id="CP001574">
    <property type="protein sequence ID" value="ACO68391.1"/>
    <property type="molecule type" value="Genomic_DNA"/>
</dbReference>
<accession>C1FDH4</accession>
<dbReference type="InterPro" id="IPR007133">
    <property type="entry name" value="RNA_pol_II-assoc_Paf1"/>
</dbReference>
<dbReference type="GO" id="GO:0006368">
    <property type="term" value="P:transcription elongation by RNA polymerase II"/>
    <property type="evidence" value="ECO:0007669"/>
    <property type="project" value="InterPro"/>
</dbReference>
<dbReference type="GO" id="GO:0016593">
    <property type="term" value="C:Cdc73/Paf1 complex"/>
    <property type="evidence" value="ECO:0007669"/>
    <property type="project" value="InterPro"/>
</dbReference>
<evidence type="ECO:0000313" key="4">
    <source>
        <dbReference type="EMBL" id="ACO68391.1"/>
    </source>
</evidence>
<dbReference type="RefSeq" id="XP_002507133.1">
    <property type="nucleotide sequence ID" value="XM_002507087.1"/>
</dbReference>
<dbReference type="PANTHER" id="PTHR23188">
    <property type="entry name" value="RNA POLYMERASE II-ASSOCIATED FACTOR 1 HOMOLOG"/>
    <property type="match status" value="1"/>
</dbReference>
<dbReference type="Pfam" id="PF03985">
    <property type="entry name" value="Paf1"/>
    <property type="match status" value="1"/>
</dbReference>